<accession>A0A853ENH2</accession>
<dbReference type="AlphaFoldDB" id="A0A853ENH2"/>
<dbReference type="EMBL" id="JACBXV010000156">
    <property type="protein sequence ID" value="NYS69852.1"/>
    <property type="molecule type" value="Genomic_DNA"/>
</dbReference>
<proteinExistence type="predicted"/>
<reference evidence="2 3" key="1">
    <citation type="submission" date="2020-07" db="EMBL/GenBank/DDBJ databases">
        <title>MOT database genomes.</title>
        <authorList>
            <person name="Joseph S."/>
            <person name="Aduse-Opoku J."/>
            <person name="Hashim A."/>
            <person name="Wade W."/>
            <person name="Curtis M."/>
        </authorList>
    </citation>
    <scope>NUCLEOTIDE SEQUENCE [LARGE SCALE GENOMIC DNA]</scope>
    <source>
        <strain evidence="2 3">WMus004</strain>
    </source>
</reference>
<dbReference type="Proteomes" id="UP000572528">
    <property type="component" value="Unassembled WGS sequence"/>
</dbReference>
<evidence type="ECO:0000313" key="3">
    <source>
        <dbReference type="Proteomes" id="UP000572528"/>
    </source>
</evidence>
<dbReference type="RefSeq" id="WP_179901111.1">
    <property type="nucleotide sequence ID" value="NZ_JACBXV010000156.1"/>
</dbReference>
<evidence type="ECO:0000313" key="2">
    <source>
        <dbReference type="EMBL" id="NYS69852.1"/>
    </source>
</evidence>
<name>A0A853ENH2_9ACTO</name>
<evidence type="ECO:0000256" key="1">
    <source>
        <dbReference type="SAM" id="MobiDB-lite"/>
    </source>
</evidence>
<sequence length="138" mass="14589">MSGAQVTGGPHTGLQQEAGPPIEQRGATTIPSRVVARIAEQAALEAPHVGSSAGGLLGVGARRDFHTRPDVDCDIYGQVAILRMDIGLVFPTAMASAVQRLRDHVRSRVEDLTGLEVGRIDVEISWLDPSSTARGALR</sequence>
<protein>
    <submittedName>
        <fullName evidence="2">Asp23/Gls24 family envelope stress response protein</fullName>
    </submittedName>
</protein>
<feature type="region of interest" description="Disordered" evidence="1">
    <location>
        <begin position="1"/>
        <end position="26"/>
    </location>
</feature>
<gene>
    <name evidence="2" type="ORF">HZZ05_10080</name>
</gene>
<organism evidence="2 3">
    <name type="scientific">Actinomyces bowdenii</name>
    <dbReference type="NCBI Taxonomy" id="131109"/>
    <lineage>
        <taxon>Bacteria</taxon>
        <taxon>Bacillati</taxon>
        <taxon>Actinomycetota</taxon>
        <taxon>Actinomycetes</taxon>
        <taxon>Actinomycetales</taxon>
        <taxon>Actinomycetaceae</taxon>
        <taxon>Actinomyces</taxon>
    </lineage>
</organism>
<comment type="caution">
    <text evidence="2">The sequence shown here is derived from an EMBL/GenBank/DDBJ whole genome shotgun (WGS) entry which is preliminary data.</text>
</comment>